<dbReference type="SUPFAM" id="SSF54928">
    <property type="entry name" value="RNA-binding domain, RBD"/>
    <property type="match status" value="1"/>
</dbReference>
<dbReference type="Proteomes" id="UP001054252">
    <property type="component" value="Unassembled WGS sequence"/>
</dbReference>
<dbReference type="Gene3D" id="3.60.10.10">
    <property type="entry name" value="Endonuclease/exonuclease/phosphatase"/>
    <property type="match status" value="1"/>
</dbReference>
<dbReference type="InterPro" id="IPR035979">
    <property type="entry name" value="RBD_domain_sf"/>
</dbReference>
<feature type="domain" description="Reverse transcriptase" evidence="4">
    <location>
        <begin position="1090"/>
        <end position="1334"/>
    </location>
</feature>
<evidence type="ECO:0000313" key="5">
    <source>
        <dbReference type="EMBL" id="GKV48453.1"/>
    </source>
</evidence>
<evidence type="ECO:0000313" key="6">
    <source>
        <dbReference type="Proteomes" id="UP001054252"/>
    </source>
</evidence>
<feature type="region of interest" description="Disordered" evidence="2">
    <location>
        <begin position="1"/>
        <end position="53"/>
    </location>
</feature>
<dbReference type="Pfam" id="PF00078">
    <property type="entry name" value="RVT_1"/>
    <property type="match status" value="1"/>
</dbReference>
<feature type="domain" description="RRM" evidence="3">
    <location>
        <begin position="72"/>
        <end position="149"/>
    </location>
</feature>
<dbReference type="InterPro" id="IPR036691">
    <property type="entry name" value="Endo/exonu/phosph_ase_sf"/>
</dbReference>
<organism evidence="5 6">
    <name type="scientific">Rubroshorea leprosula</name>
    <dbReference type="NCBI Taxonomy" id="152421"/>
    <lineage>
        <taxon>Eukaryota</taxon>
        <taxon>Viridiplantae</taxon>
        <taxon>Streptophyta</taxon>
        <taxon>Embryophyta</taxon>
        <taxon>Tracheophyta</taxon>
        <taxon>Spermatophyta</taxon>
        <taxon>Magnoliopsida</taxon>
        <taxon>eudicotyledons</taxon>
        <taxon>Gunneridae</taxon>
        <taxon>Pentapetalae</taxon>
        <taxon>rosids</taxon>
        <taxon>malvids</taxon>
        <taxon>Malvales</taxon>
        <taxon>Dipterocarpaceae</taxon>
        <taxon>Rubroshorea</taxon>
    </lineage>
</organism>
<feature type="compositionally biased region" description="Basic and acidic residues" evidence="2">
    <location>
        <begin position="574"/>
        <end position="584"/>
    </location>
</feature>
<feature type="compositionally biased region" description="Basic and acidic residues" evidence="2">
    <location>
        <begin position="535"/>
        <end position="551"/>
    </location>
</feature>
<keyword evidence="1" id="KW-0694">RNA-binding</keyword>
<dbReference type="InterPro" id="IPR012677">
    <property type="entry name" value="Nucleotide-bd_a/b_plait_sf"/>
</dbReference>
<feature type="compositionally biased region" description="Acidic residues" evidence="2">
    <location>
        <begin position="411"/>
        <end position="429"/>
    </location>
</feature>
<feature type="region of interest" description="Disordered" evidence="2">
    <location>
        <begin position="388"/>
        <end position="431"/>
    </location>
</feature>
<name>A0AAV5MHW5_9ROSI</name>
<evidence type="ECO:0000256" key="1">
    <source>
        <dbReference type="PROSITE-ProRule" id="PRU00176"/>
    </source>
</evidence>
<dbReference type="Pfam" id="PF03372">
    <property type="entry name" value="Exo_endo_phos"/>
    <property type="match status" value="1"/>
</dbReference>
<dbReference type="PANTHER" id="PTHR33116:SF78">
    <property type="entry name" value="OS12G0587133 PROTEIN"/>
    <property type="match status" value="1"/>
</dbReference>
<dbReference type="CDD" id="cd01650">
    <property type="entry name" value="RT_nLTR_like"/>
    <property type="match status" value="1"/>
</dbReference>
<evidence type="ECO:0000259" key="3">
    <source>
        <dbReference type="PROSITE" id="PS50102"/>
    </source>
</evidence>
<proteinExistence type="predicted"/>
<sequence length="1782" mass="206092">MRERGRARTREGDRRARARKTAQSKENGRSQQRNCQRRRLPDQLREMQYEQNQTSERKIGDSYDWGVYKQATPYFFTNFPEEWTYEDMWRTFLKYGRVYAIYSPKRRSRNGGRFGFVRFLDVKNRKELERKLDNIWIGDCKLWVNAPRYEDNQHVGKEIKSRPISEPHAQTRSYAEVLKGQHSNRQVWQEKGRSDTWAGFEYNTSQEDTAWLEGCYVGTTHSVEMVRNLQEKFYMEGYFSCRIRAMGGRLVLMDCEDKDELKDLVESASEWLGQWFEKVCPWTPDLVAEERFVWIKCQGVPLNVWGPKFFASMGSSWGKFICLDDSTSQRRRFDIARFLILTPVMNSISVTRQIKIDGSVYKLKFTEEEFTNSFFSLKQDFIPHFSSDSEEQETWSMDSEKEDSASKGAGEEEQGMDGAAENEEDDDDVACSKRESYDSDLRNGMQQEGSVEKVADSLEQIQISNNGKISLSEEKGTQQAGNRDKVGQPAKAGRKRMGFQKGPKSGLYGKPNTQKDSPCYVDSSSVGLGINEGYAKSKSDIESENLRERKAALSCSEDEQQQEDKGDPSGQDRASAREQARKTGEGIQSGKRRERQKMKVKKGQGVPKFMVSPDGEVAGESVGDSGIENCNRALRKQLQNQLAKDIWDLAKRLGATAENEEEILQKIEEMEGRDRQGKEDMVKRVAVDAKKTEVIEGKHFTGVFGLWGEDQTPIHILNIYSPCHLQGKRVLWEELGKLITSKRGNWVLGGDFNAARTVGDRAGCSGITREMREFDSFIHVTGLVDLPLAGRKYTWHSANGQHRSRIDRFLVSEECLQKWNDLKQWGLGRTVSDHCPLLLKNEKIDWGPKPFKFFDAWLEHPDCKEVISKVWKSVEVKGWKGFRLKEKLRETKKALKQWSANHTDEVDRRIIEAERIIAEMDEKEEHSQLSEVDIENRRNGFLDLWKNMKIQESMWQQKSRKMWLKVGDANSKFFHRSVKGRWRRNEINSIQIRGDQCRGVNEIKEGVMNYFKGLFSEEEWQRPKLDGVSFKQLDEADNDFLTATFSEEDIKNAVWDCDSFKSPGLDGFNFRFIKAMWEEIKQDVIGFVQEFHEHGKLVRGSNSSFIALIPKVENPYRIEDYRPISLIGVMYKILAKLLANRLRKVLDKIIGEQQMAFIEGRQMMDGVVIANEVIDEAKRKRKKSFLFKVDFEKAYDKVSWDFIDYMLMRTGFTVTWRNWIKECLQSIAEGLNGLMQSATEKNLYRGVRIGNGNLLVSHLQFADDTLFFGEASEENIQAIKSIMRTFELASGLKINFGKSQIMGVGTEEGWKERMAYRLCCKAGDLPFKYLGTLVGGNHRRIAMWQPLVNSFKKKLASWKGQNLSLGGRITLLNSMLSSLPVYLMSAYKIPKGILFSLDKIRRNFLWGGMGERKKISWVNWERVCRSKENGGLGVKDLRKFNIALLGKWWGRLAKGEDGLWSKVISSKYGENGGHWLDWVRDRSGGGSIWWRDIQNLNAGDGGNAGWLTEGFRIKVGEGKRVSFWWDEWCGEICLANKFPRLYILSTGKDKECFQIGRALNGTWRWNLTWRRTLHQWEEETAKELQNMIEKLRISPGSADNWKWIHSPDGEYSTATAYALLTKQRREEEEAELHKRIWNPSIPSKVAAFNWKVLLDRIPTKLNLLKRGVIKEEEERKCVLCEQEEEDSSHLFLKCKIVKWLWRACANWWGIKVELQNECKKTFQLFGVWTKKSHKREGWDCIWSAVIWRGLKDGSNTNSAYFCKLRGLVDVHVKGFGYPLYSG</sequence>
<dbReference type="Gene3D" id="3.30.70.330">
    <property type="match status" value="1"/>
</dbReference>
<keyword evidence="6" id="KW-1185">Reference proteome</keyword>
<dbReference type="PROSITE" id="PS50878">
    <property type="entry name" value="RT_POL"/>
    <property type="match status" value="1"/>
</dbReference>
<dbReference type="InterPro" id="IPR005135">
    <property type="entry name" value="Endo/exonuclease/phosphatase"/>
</dbReference>
<feature type="compositionally biased region" description="Basic residues" evidence="2">
    <location>
        <begin position="590"/>
        <end position="602"/>
    </location>
</feature>
<comment type="caution">
    <text evidence="5">The sequence shown here is derived from an EMBL/GenBank/DDBJ whole genome shotgun (WGS) entry which is preliminary data.</text>
</comment>
<feature type="compositionally biased region" description="Basic and acidic residues" evidence="2">
    <location>
        <begin position="1"/>
        <end position="15"/>
    </location>
</feature>
<dbReference type="Pfam" id="PF13966">
    <property type="entry name" value="zf-RVT"/>
    <property type="match status" value="1"/>
</dbReference>
<dbReference type="SUPFAM" id="SSF56219">
    <property type="entry name" value="DNase I-like"/>
    <property type="match status" value="1"/>
</dbReference>
<feature type="region of interest" description="Disordered" evidence="2">
    <location>
        <begin position="464"/>
        <end position="622"/>
    </location>
</feature>
<dbReference type="GO" id="GO:0003824">
    <property type="term" value="F:catalytic activity"/>
    <property type="evidence" value="ECO:0007669"/>
    <property type="project" value="InterPro"/>
</dbReference>
<dbReference type="GO" id="GO:0003723">
    <property type="term" value="F:RNA binding"/>
    <property type="evidence" value="ECO:0007669"/>
    <property type="project" value="UniProtKB-UniRule"/>
</dbReference>
<dbReference type="EMBL" id="BPVZ01000257">
    <property type="protein sequence ID" value="GKV48453.1"/>
    <property type="molecule type" value="Genomic_DNA"/>
</dbReference>
<feature type="compositionally biased region" description="Basic and acidic residues" evidence="2">
    <location>
        <begin position="471"/>
        <end position="486"/>
    </location>
</feature>
<dbReference type="InterPro" id="IPR000504">
    <property type="entry name" value="RRM_dom"/>
</dbReference>
<reference evidence="5 6" key="1">
    <citation type="journal article" date="2021" name="Commun. Biol.">
        <title>The genome of Shorea leprosula (Dipterocarpaceae) highlights the ecological relevance of drought in aseasonal tropical rainforests.</title>
        <authorList>
            <person name="Ng K.K.S."/>
            <person name="Kobayashi M.J."/>
            <person name="Fawcett J.A."/>
            <person name="Hatakeyama M."/>
            <person name="Paape T."/>
            <person name="Ng C.H."/>
            <person name="Ang C.C."/>
            <person name="Tnah L.H."/>
            <person name="Lee C.T."/>
            <person name="Nishiyama T."/>
            <person name="Sese J."/>
            <person name="O'Brien M.J."/>
            <person name="Copetti D."/>
            <person name="Mohd Noor M.I."/>
            <person name="Ong R.C."/>
            <person name="Putra M."/>
            <person name="Sireger I.Z."/>
            <person name="Indrioko S."/>
            <person name="Kosugi Y."/>
            <person name="Izuno A."/>
            <person name="Isagi Y."/>
            <person name="Lee S.L."/>
            <person name="Shimizu K.K."/>
        </authorList>
    </citation>
    <scope>NUCLEOTIDE SEQUENCE [LARGE SCALE GENOMIC DNA]</scope>
    <source>
        <strain evidence="5">214</strain>
    </source>
</reference>
<dbReference type="InterPro" id="IPR000477">
    <property type="entry name" value="RT_dom"/>
</dbReference>
<feature type="compositionally biased region" description="Polar residues" evidence="2">
    <location>
        <begin position="511"/>
        <end position="526"/>
    </location>
</feature>
<gene>
    <name evidence="5" type="ORF">SLEP1_g55266</name>
</gene>
<dbReference type="PANTHER" id="PTHR33116">
    <property type="entry name" value="REVERSE TRANSCRIPTASE ZINC-BINDING DOMAIN-CONTAINING PROTEIN-RELATED-RELATED"/>
    <property type="match status" value="1"/>
</dbReference>
<accession>A0AAV5MHW5</accession>
<evidence type="ECO:0000256" key="2">
    <source>
        <dbReference type="SAM" id="MobiDB-lite"/>
    </source>
</evidence>
<dbReference type="PROSITE" id="PS50102">
    <property type="entry name" value="RRM"/>
    <property type="match status" value="1"/>
</dbReference>
<dbReference type="Pfam" id="PF00076">
    <property type="entry name" value="RRM_1"/>
    <property type="match status" value="1"/>
</dbReference>
<evidence type="ECO:0000259" key="4">
    <source>
        <dbReference type="PROSITE" id="PS50878"/>
    </source>
</evidence>
<feature type="compositionally biased region" description="Basic and acidic residues" evidence="2">
    <location>
        <begin position="39"/>
        <end position="48"/>
    </location>
</feature>
<protein>
    <submittedName>
        <fullName evidence="5">Uncharacterized protein</fullName>
    </submittedName>
</protein>
<dbReference type="InterPro" id="IPR026960">
    <property type="entry name" value="RVT-Znf"/>
</dbReference>